<evidence type="ECO:0000313" key="3">
    <source>
        <dbReference type="Proteomes" id="UP000009222"/>
    </source>
</evidence>
<dbReference type="OrthoDB" id="343146at2"/>
<accession>F5Y7L5</accession>
<evidence type="ECO:0000313" key="2">
    <source>
        <dbReference type="EMBL" id="AEF80844.1"/>
    </source>
</evidence>
<dbReference type="eggNOG" id="COG2214">
    <property type="taxonomic scope" value="Bacteria"/>
</dbReference>
<dbReference type="HOGENOM" id="CLU_095264_1_0_12"/>
<reference evidence="2 3" key="2">
    <citation type="journal article" date="2011" name="ISME J.">
        <title>RNA-seq reveals cooperative metabolic interactions between two termite-gut spirochete species in co-culture.</title>
        <authorList>
            <person name="Rosenthal A.Z."/>
            <person name="Matson E.G."/>
            <person name="Eldar A."/>
            <person name="Leadbetter J.R."/>
        </authorList>
    </citation>
    <scope>NUCLEOTIDE SEQUENCE [LARGE SCALE GENOMIC DNA]</scope>
    <source>
        <strain evidence="3">ATCC BAA-888 / DSM 13862 / ZAS-9</strain>
    </source>
</reference>
<protein>
    <recommendedName>
        <fullName evidence="4">J domain-containing protein</fullName>
    </recommendedName>
</protein>
<dbReference type="AlphaFoldDB" id="F5Y7L5"/>
<evidence type="ECO:0000256" key="1">
    <source>
        <dbReference type="SAM" id="MobiDB-lite"/>
    </source>
</evidence>
<feature type="compositionally biased region" description="Basic and acidic residues" evidence="1">
    <location>
        <begin position="150"/>
        <end position="168"/>
    </location>
</feature>
<reference evidence="3" key="1">
    <citation type="submission" date="2009-12" db="EMBL/GenBank/DDBJ databases">
        <title>Complete sequence of Treponema azotonutricium strain ZAS-9.</title>
        <authorList>
            <person name="Tetu S.G."/>
            <person name="Matson E."/>
            <person name="Ren Q."/>
            <person name="Seshadri R."/>
            <person name="Elbourne L."/>
            <person name="Hassan K.A."/>
            <person name="Durkin A."/>
            <person name="Radune D."/>
            <person name="Mohamoud Y."/>
            <person name="Shay R."/>
            <person name="Jin S."/>
            <person name="Zhang X."/>
            <person name="Lucey K."/>
            <person name="Ballor N.R."/>
            <person name="Ottesen E."/>
            <person name="Rosenthal R."/>
            <person name="Allen A."/>
            <person name="Leadbetter J.R."/>
            <person name="Paulsen I.T."/>
        </authorList>
    </citation>
    <scope>NUCLEOTIDE SEQUENCE [LARGE SCALE GENOMIC DNA]</scope>
    <source>
        <strain evidence="3">ATCC BAA-888 / DSM 13862 / ZAS-9</strain>
    </source>
</reference>
<dbReference type="SUPFAM" id="SSF46565">
    <property type="entry name" value="Chaperone J-domain"/>
    <property type="match status" value="1"/>
</dbReference>
<organism evidence="2 3">
    <name type="scientific">Leadbettera azotonutricia (strain ATCC BAA-888 / DSM 13862 / ZAS-9)</name>
    <name type="common">Treponema azotonutricium</name>
    <dbReference type="NCBI Taxonomy" id="545695"/>
    <lineage>
        <taxon>Bacteria</taxon>
        <taxon>Pseudomonadati</taxon>
        <taxon>Spirochaetota</taxon>
        <taxon>Spirochaetia</taxon>
        <taxon>Spirochaetales</taxon>
        <taxon>Breznakiellaceae</taxon>
        <taxon>Leadbettera</taxon>
    </lineage>
</organism>
<dbReference type="Gene3D" id="1.10.287.110">
    <property type="entry name" value="DnaJ domain"/>
    <property type="match status" value="1"/>
</dbReference>
<dbReference type="EMBL" id="CP001841">
    <property type="protein sequence ID" value="AEF80844.1"/>
    <property type="molecule type" value="Genomic_DNA"/>
</dbReference>
<dbReference type="RefSeq" id="WP_015710925.1">
    <property type="nucleotide sequence ID" value="NC_015577.1"/>
</dbReference>
<dbReference type="InParanoid" id="F5Y7L5"/>
<feature type="region of interest" description="Disordered" evidence="1">
    <location>
        <begin position="143"/>
        <end position="168"/>
    </location>
</feature>
<dbReference type="STRING" id="545695.TREAZ_1063"/>
<sequence length="168" mass="19819">MNYFEKCQSVEEAKKRYRELLKQYHPDHAGQEGEAATVEIINQFNSFLNGFMSHSFNSYYADKEWKPAADAVTPFQEILQKIINLDCEIEIIGYWIYCFNSKEIREQLKALGFWFSGNRKAWIYSGRPKRNISSHETLDEIRAKKGSQKVSREKEEKDKEKQAYKLAM</sequence>
<gene>
    <name evidence="2" type="ordered locus">TREAZ_1063</name>
</gene>
<dbReference type="Proteomes" id="UP000009222">
    <property type="component" value="Chromosome"/>
</dbReference>
<dbReference type="InterPro" id="IPR036869">
    <property type="entry name" value="J_dom_sf"/>
</dbReference>
<name>F5Y7L5_LEAAZ</name>
<proteinExistence type="predicted"/>
<keyword evidence="3" id="KW-1185">Reference proteome</keyword>
<evidence type="ECO:0008006" key="4">
    <source>
        <dbReference type="Google" id="ProtNLM"/>
    </source>
</evidence>
<dbReference type="KEGG" id="taz:TREAZ_1063"/>